<dbReference type="GO" id="GO:0009252">
    <property type="term" value="P:peptidoglycan biosynthetic process"/>
    <property type="evidence" value="ECO:0007669"/>
    <property type="project" value="TreeGrafter"/>
</dbReference>
<dbReference type="FunFam" id="3.40.120.10:FF:000001">
    <property type="entry name" value="Phosphoglucosamine mutase"/>
    <property type="match status" value="1"/>
</dbReference>
<evidence type="ECO:0000259" key="12">
    <source>
        <dbReference type="Pfam" id="PF02880"/>
    </source>
</evidence>
<gene>
    <name evidence="13" type="ORF">UFOPK2171_00310</name>
</gene>
<feature type="domain" description="Alpha-D-phosphohexomutase C-terminal" evidence="9">
    <location>
        <begin position="378"/>
        <end position="443"/>
    </location>
</feature>
<dbReference type="GO" id="GO:0004615">
    <property type="term" value="F:phosphomannomutase activity"/>
    <property type="evidence" value="ECO:0007669"/>
    <property type="project" value="TreeGrafter"/>
</dbReference>
<keyword evidence="6" id="KW-0413">Isomerase</keyword>
<organism evidence="13">
    <name type="scientific">freshwater metagenome</name>
    <dbReference type="NCBI Taxonomy" id="449393"/>
    <lineage>
        <taxon>unclassified sequences</taxon>
        <taxon>metagenomes</taxon>
        <taxon>ecological metagenomes</taxon>
    </lineage>
</organism>
<dbReference type="Pfam" id="PF00408">
    <property type="entry name" value="PGM_PMM_IV"/>
    <property type="match status" value="1"/>
</dbReference>
<keyword evidence="5" id="KW-0460">Magnesium</keyword>
<dbReference type="InterPro" id="IPR006352">
    <property type="entry name" value="GlmM_bact"/>
</dbReference>
<keyword evidence="3" id="KW-0597">Phosphoprotein</keyword>
<reference evidence="13" key="1">
    <citation type="submission" date="2020-05" db="EMBL/GenBank/DDBJ databases">
        <authorList>
            <person name="Chiriac C."/>
            <person name="Salcher M."/>
            <person name="Ghai R."/>
            <person name="Kavagutti S V."/>
        </authorList>
    </citation>
    <scope>NUCLEOTIDE SEQUENCE</scope>
</reference>
<dbReference type="InterPro" id="IPR050060">
    <property type="entry name" value="Phosphoglucosamine_mutase"/>
</dbReference>
<evidence type="ECO:0000259" key="11">
    <source>
        <dbReference type="Pfam" id="PF02879"/>
    </source>
</evidence>
<dbReference type="EC" id="5.4.2.10" evidence="7"/>
<dbReference type="InterPro" id="IPR005841">
    <property type="entry name" value="Alpha-D-phosphohexomutase_SF"/>
</dbReference>
<evidence type="ECO:0000256" key="5">
    <source>
        <dbReference type="ARBA" id="ARBA00022842"/>
    </source>
</evidence>
<dbReference type="GO" id="GO:0005975">
    <property type="term" value="P:carbohydrate metabolic process"/>
    <property type="evidence" value="ECO:0007669"/>
    <property type="project" value="InterPro"/>
</dbReference>
<dbReference type="Pfam" id="PF02880">
    <property type="entry name" value="PGM_PMM_III"/>
    <property type="match status" value="1"/>
</dbReference>
<dbReference type="PANTHER" id="PTHR42946">
    <property type="entry name" value="PHOSPHOHEXOSE MUTASE"/>
    <property type="match status" value="1"/>
</dbReference>
<evidence type="ECO:0000256" key="2">
    <source>
        <dbReference type="ARBA" id="ARBA00010231"/>
    </source>
</evidence>
<evidence type="ECO:0000256" key="1">
    <source>
        <dbReference type="ARBA" id="ARBA00001946"/>
    </source>
</evidence>
<feature type="domain" description="Alpha-D-phosphohexomutase alpha/beta/alpha" evidence="11">
    <location>
        <begin position="163"/>
        <end position="258"/>
    </location>
</feature>
<dbReference type="EMBL" id="CAEZWD010000022">
    <property type="protein sequence ID" value="CAB4644614.1"/>
    <property type="molecule type" value="Genomic_DNA"/>
</dbReference>
<evidence type="ECO:0000256" key="6">
    <source>
        <dbReference type="ARBA" id="ARBA00023235"/>
    </source>
</evidence>
<dbReference type="InterPro" id="IPR036900">
    <property type="entry name" value="A-D-PHexomutase_C_sf"/>
</dbReference>
<feature type="domain" description="Alpha-D-phosphohexomutase alpha/beta/alpha" evidence="10">
    <location>
        <begin position="4"/>
        <end position="140"/>
    </location>
</feature>
<evidence type="ECO:0000256" key="4">
    <source>
        <dbReference type="ARBA" id="ARBA00022723"/>
    </source>
</evidence>
<protein>
    <recommendedName>
        <fullName evidence="8">Phosphoglucosamine mutase</fullName>
        <ecNumber evidence="7">5.4.2.10</ecNumber>
    </recommendedName>
</protein>
<feature type="domain" description="Alpha-D-phosphohexomutase alpha/beta/alpha" evidence="12">
    <location>
        <begin position="262"/>
        <end position="371"/>
    </location>
</feature>
<name>A0A6J6K8G7_9ZZZZ</name>
<proteinExistence type="inferred from homology"/>
<dbReference type="InterPro" id="IPR016055">
    <property type="entry name" value="A-D-PHexomutase_a/b/a-I/II/III"/>
</dbReference>
<dbReference type="InterPro" id="IPR005845">
    <property type="entry name" value="A-D-PHexomutase_a/b/a-II"/>
</dbReference>
<dbReference type="PRINTS" id="PR00509">
    <property type="entry name" value="PGMPMM"/>
</dbReference>
<dbReference type="InterPro" id="IPR005844">
    <property type="entry name" value="A-D-PHexomutase_a/b/a-I"/>
</dbReference>
<dbReference type="Gene3D" id="3.30.310.50">
    <property type="entry name" value="Alpha-D-phosphohexomutase, C-terminal domain"/>
    <property type="match status" value="1"/>
</dbReference>
<accession>A0A6J6K8G7</accession>
<evidence type="ECO:0000256" key="7">
    <source>
        <dbReference type="ARBA" id="ARBA00066330"/>
    </source>
</evidence>
<evidence type="ECO:0000259" key="9">
    <source>
        <dbReference type="Pfam" id="PF00408"/>
    </source>
</evidence>
<dbReference type="InterPro" id="IPR005846">
    <property type="entry name" value="A-D-PHexomutase_a/b/a-III"/>
</dbReference>
<dbReference type="NCBIfam" id="TIGR01455">
    <property type="entry name" value="glmM"/>
    <property type="match status" value="1"/>
</dbReference>
<keyword evidence="4" id="KW-0479">Metal-binding</keyword>
<comment type="cofactor">
    <cofactor evidence="1">
        <name>Mg(2+)</name>
        <dbReference type="ChEBI" id="CHEBI:18420"/>
    </cofactor>
</comment>
<evidence type="ECO:0000313" key="13">
    <source>
        <dbReference type="EMBL" id="CAB4644614.1"/>
    </source>
</evidence>
<dbReference type="CDD" id="cd05802">
    <property type="entry name" value="GlmM"/>
    <property type="match status" value="1"/>
</dbReference>
<evidence type="ECO:0000256" key="8">
    <source>
        <dbReference type="ARBA" id="ARBA00068193"/>
    </source>
</evidence>
<dbReference type="GO" id="GO:0006048">
    <property type="term" value="P:UDP-N-acetylglucosamine biosynthetic process"/>
    <property type="evidence" value="ECO:0007669"/>
    <property type="project" value="TreeGrafter"/>
</dbReference>
<evidence type="ECO:0000259" key="10">
    <source>
        <dbReference type="Pfam" id="PF02878"/>
    </source>
</evidence>
<evidence type="ECO:0000256" key="3">
    <source>
        <dbReference type="ARBA" id="ARBA00022553"/>
    </source>
</evidence>
<comment type="similarity">
    <text evidence="2">Belongs to the phosphohexose mutase family.</text>
</comment>
<dbReference type="InterPro" id="IPR005843">
    <property type="entry name" value="A-D-PHexomutase_C"/>
</dbReference>
<dbReference type="GO" id="GO:0000287">
    <property type="term" value="F:magnesium ion binding"/>
    <property type="evidence" value="ECO:0007669"/>
    <property type="project" value="InterPro"/>
</dbReference>
<dbReference type="FunFam" id="3.40.120.10:FF:000002">
    <property type="entry name" value="Phosphoglucosamine mutase"/>
    <property type="match status" value="1"/>
</dbReference>
<sequence>MSGRLFGTDGVRGLANGLLTAELATNLGVAAAQVLGERGEFSSHKSDRPFAIVGRDPRASGEFLQSAISAGLASAGVDVIDVGILPTPAVAFLTDLTGADLGVMLSASHNAMPDNGIKFFARGGVKLDDAIEDAIEAHLDVVSELPTGVGVGRIRSEYDLVEKYLHHLNASISNSLEGLTVVVDGANGSASLVGPEALRRAGAQVISIHCEPNGLNINENCGSTHMDDLFAAVVKHGADLGIAHDGDADRCLAVDADGNFVDGDQILAILASGRKTRGALVGNTVVATVMSNLGFNIAMKELEIEVIAAAVGDRYVLEEMRTGGFTIGGEQSGHVVLSEYATTGDGVLTALHLMSEMKATGKSMAELAAIVNRLPQVLINVPNVDKSSVSKSAVSEAVAKLEQELGSTGRILLRPSGTEPLIRVMVEAATADQAQKVAKELADVVATHCALS</sequence>
<dbReference type="HAMAP" id="MF_01554_B">
    <property type="entry name" value="GlmM_B"/>
    <property type="match status" value="1"/>
</dbReference>
<dbReference type="AlphaFoldDB" id="A0A6J6K8G7"/>
<dbReference type="Gene3D" id="3.40.120.10">
    <property type="entry name" value="Alpha-D-Glucose-1,6-Bisphosphate, subunit A, domain 3"/>
    <property type="match status" value="3"/>
</dbReference>
<dbReference type="PANTHER" id="PTHR42946:SF1">
    <property type="entry name" value="PHOSPHOGLUCOMUTASE (ALPHA-D-GLUCOSE-1,6-BISPHOSPHATE-DEPENDENT)"/>
    <property type="match status" value="1"/>
</dbReference>
<dbReference type="GO" id="GO:0005829">
    <property type="term" value="C:cytosol"/>
    <property type="evidence" value="ECO:0007669"/>
    <property type="project" value="TreeGrafter"/>
</dbReference>
<dbReference type="GO" id="GO:0008966">
    <property type="term" value="F:phosphoglucosamine mutase activity"/>
    <property type="evidence" value="ECO:0007669"/>
    <property type="project" value="UniProtKB-EC"/>
</dbReference>
<dbReference type="Pfam" id="PF02878">
    <property type="entry name" value="PGM_PMM_I"/>
    <property type="match status" value="1"/>
</dbReference>
<dbReference type="SUPFAM" id="SSF55957">
    <property type="entry name" value="Phosphoglucomutase, C-terminal domain"/>
    <property type="match status" value="1"/>
</dbReference>
<dbReference type="FunFam" id="3.30.310.50:FF:000001">
    <property type="entry name" value="Phosphoglucosamine mutase"/>
    <property type="match status" value="1"/>
</dbReference>
<dbReference type="Pfam" id="PF02879">
    <property type="entry name" value="PGM_PMM_II"/>
    <property type="match status" value="1"/>
</dbReference>
<dbReference type="SUPFAM" id="SSF53738">
    <property type="entry name" value="Phosphoglucomutase, first 3 domains"/>
    <property type="match status" value="3"/>
</dbReference>